<dbReference type="GO" id="GO:0003723">
    <property type="term" value="F:RNA binding"/>
    <property type="evidence" value="ECO:0007669"/>
    <property type="project" value="UniProtKB-UniRule"/>
</dbReference>
<comment type="cofactor">
    <cofactor evidence="2">
        <name>Mg(2+)</name>
        <dbReference type="ChEBI" id="CHEBI:18420"/>
    </cofactor>
</comment>
<evidence type="ECO:0000313" key="16">
    <source>
        <dbReference type="Proteomes" id="UP000255103"/>
    </source>
</evidence>
<comment type="catalytic activity">
    <reaction evidence="1 12 13">
        <text>Endonucleolytic cleavage to 5'-phosphomonoester.</text>
        <dbReference type="EC" id="3.1.26.4"/>
    </reaction>
</comment>
<comment type="similarity">
    <text evidence="5 13">Belongs to the RNase HII family.</text>
</comment>
<organism evidence="15 16">
    <name type="scientific">Helicobacter cinaedi</name>
    <dbReference type="NCBI Taxonomy" id="213"/>
    <lineage>
        <taxon>Bacteria</taxon>
        <taxon>Pseudomonadati</taxon>
        <taxon>Campylobacterota</taxon>
        <taxon>Epsilonproteobacteria</taxon>
        <taxon>Campylobacterales</taxon>
        <taxon>Helicobacteraceae</taxon>
        <taxon>Helicobacter</taxon>
    </lineage>
</organism>
<dbReference type="InterPro" id="IPR024567">
    <property type="entry name" value="RNase_HII/HIII_dom"/>
</dbReference>
<evidence type="ECO:0000256" key="10">
    <source>
        <dbReference type="ARBA" id="ARBA00022801"/>
    </source>
</evidence>
<comment type="subcellular location">
    <subcellularLocation>
        <location evidence="4">Cytoplasm</location>
    </subcellularLocation>
</comment>
<dbReference type="EC" id="3.1.26.4" evidence="13"/>
<dbReference type="GO" id="GO:0004523">
    <property type="term" value="F:RNA-DNA hybrid ribonuclease activity"/>
    <property type="evidence" value="ECO:0007669"/>
    <property type="project" value="UniProtKB-UniRule"/>
</dbReference>
<feature type="binding site" evidence="12">
    <location>
        <position position="8"/>
    </location>
    <ligand>
        <name>a divalent metal cation</name>
        <dbReference type="ChEBI" id="CHEBI:60240"/>
    </ligand>
</feature>
<evidence type="ECO:0000313" key="15">
    <source>
        <dbReference type="EMBL" id="STP10796.1"/>
    </source>
</evidence>
<evidence type="ECO:0000256" key="8">
    <source>
        <dbReference type="ARBA" id="ARBA00022723"/>
    </source>
</evidence>
<dbReference type="GO" id="GO:0005737">
    <property type="term" value="C:cytoplasm"/>
    <property type="evidence" value="ECO:0007669"/>
    <property type="project" value="UniProtKB-SubCell"/>
</dbReference>
<feature type="domain" description="RNase H type-2" evidence="14">
    <location>
        <begin position="1"/>
        <end position="239"/>
    </location>
</feature>
<dbReference type="SUPFAM" id="SSF53098">
    <property type="entry name" value="Ribonuclease H-like"/>
    <property type="match status" value="1"/>
</dbReference>
<dbReference type="GO" id="GO:0032299">
    <property type="term" value="C:ribonuclease H2 complex"/>
    <property type="evidence" value="ECO:0007669"/>
    <property type="project" value="TreeGrafter"/>
</dbReference>
<dbReference type="Gene3D" id="3.30.420.10">
    <property type="entry name" value="Ribonuclease H-like superfamily/Ribonuclease H"/>
    <property type="match status" value="1"/>
</dbReference>
<evidence type="ECO:0000259" key="14">
    <source>
        <dbReference type="PROSITE" id="PS51975"/>
    </source>
</evidence>
<feature type="binding site" evidence="12">
    <location>
        <position position="142"/>
    </location>
    <ligand>
        <name>a divalent metal cation</name>
        <dbReference type="ChEBI" id="CHEBI:60240"/>
    </ligand>
</feature>
<evidence type="ECO:0000256" key="7">
    <source>
        <dbReference type="ARBA" id="ARBA00022722"/>
    </source>
</evidence>
<dbReference type="GO" id="GO:0043137">
    <property type="term" value="P:DNA replication, removal of RNA primer"/>
    <property type="evidence" value="ECO:0007669"/>
    <property type="project" value="TreeGrafter"/>
</dbReference>
<keyword evidence="10 12" id="KW-0378">Hydrolase</keyword>
<evidence type="ECO:0000256" key="2">
    <source>
        <dbReference type="ARBA" id="ARBA00001946"/>
    </source>
</evidence>
<reference evidence="15 16" key="1">
    <citation type="submission" date="2018-06" db="EMBL/GenBank/DDBJ databases">
        <authorList>
            <consortium name="Pathogen Informatics"/>
            <person name="Doyle S."/>
        </authorList>
    </citation>
    <scope>NUCLEOTIDE SEQUENCE [LARGE SCALE GENOMIC DNA]</scope>
    <source>
        <strain evidence="15 16">NCTC12219</strain>
    </source>
</reference>
<feature type="binding site" evidence="12">
    <location>
        <position position="7"/>
    </location>
    <ligand>
        <name>a divalent metal cation</name>
        <dbReference type="ChEBI" id="CHEBI:60240"/>
    </ligand>
</feature>
<protein>
    <recommendedName>
        <fullName evidence="13">Ribonuclease</fullName>
        <ecNumber evidence="13">3.1.26.4</ecNumber>
    </recommendedName>
</protein>
<sequence length="239" mass="26604">MWVAGIDEAGRGCICGALFVAGVIGEEHKLACFGAKDSKKLSPKQRECIYQTLLESQHKGEIGLFVAQIEAWEIDKFGLSIAMKNGIEQILCGIAEFAISQKLIGQNVRQNTAKHNLLEQDVEQNPTNLTDSKNVLQEITIDGNTTFHAQIPHILTQSGVRVQTMIKADDVLPIVSCASIVAKVSKDRQMHELDKLYPQYFLAKNKGYGTLQHKKAIAKNGYCPHHRKSFKILIQECLF</sequence>
<evidence type="ECO:0000256" key="9">
    <source>
        <dbReference type="ARBA" id="ARBA00022759"/>
    </source>
</evidence>
<evidence type="ECO:0000256" key="12">
    <source>
        <dbReference type="PROSITE-ProRule" id="PRU01319"/>
    </source>
</evidence>
<keyword evidence="8 12" id="KW-0479">Metal-binding</keyword>
<dbReference type="Proteomes" id="UP000255103">
    <property type="component" value="Unassembled WGS sequence"/>
</dbReference>
<dbReference type="InterPro" id="IPR036397">
    <property type="entry name" value="RNaseH_sf"/>
</dbReference>
<gene>
    <name evidence="15" type="primary">rnhB</name>
    <name evidence="15" type="ORF">NCTC12219_00676</name>
</gene>
<dbReference type="PROSITE" id="PS51975">
    <property type="entry name" value="RNASE_H_2"/>
    <property type="match status" value="1"/>
</dbReference>
<dbReference type="InterPro" id="IPR022898">
    <property type="entry name" value="RNase_HII"/>
</dbReference>
<keyword evidence="7 12" id="KW-0540">Nuclease</keyword>
<dbReference type="GO" id="GO:0046872">
    <property type="term" value="F:metal ion binding"/>
    <property type="evidence" value="ECO:0007669"/>
    <property type="project" value="UniProtKB-KW"/>
</dbReference>
<proteinExistence type="inferred from homology"/>
<keyword evidence="6" id="KW-0963">Cytoplasm</keyword>
<evidence type="ECO:0000256" key="1">
    <source>
        <dbReference type="ARBA" id="ARBA00000077"/>
    </source>
</evidence>
<evidence type="ECO:0000256" key="5">
    <source>
        <dbReference type="ARBA" id="ARBA00007383"/>
    </source>
</evidence>
<keyword evidence="11" id="KW-0464">Manganese</keyword>
<dbReference type="PANTHER" id="PTHR10954:SF18">
    <property type="entry name" value="RIBONUCLEASE HII"/>
    <property type="match status" value="1"/>
</dbReference>
<evidence type="ECO:0000256" key="11">
    <source>
        <dbReference type="ARBA" id="ARBA00023211"/>
    </source>
</evidence>
<dbReference type="GO" id="GO:0006298">
    <property type="term" value="P:mismatch repair"/>
    <property type="evidence" value="ECO:0007669"/>
    <property type="project" value="TreeGrafter"/>
</dbReference>
<accession>A0A377JS94</accession>
<name>A0A377JS94_9HELI</name>
<comment type="function">
    <text evidence="3 13">Endonuclease that specifically degrades the RNA of RNA-DNA hybrids.</text>
</comment>
<evidence type="ECO:0000256" key="4">
    <source>
        <dbReference type="ARBA" id="ARBA00004496"/>
    </source>
</evidence>
<dbReference type="Pfam" id="PF01351">
    <property type="entry name" value="RNase_HII"/>
    <property type="match status" value="1"/>
</dbReference>
<dbReference type="PANTHER" id="PTHR10954">
    <property type="entry name" value="RIBONUCLEASE H2 SUBUNIT A"/>
    <property type="match status" value="1"/>
</dbReference>
<dbReference type="InterPro" id="IPR001352">
    <property type="entry name" value="RNase_HII/HIII"/>
</dbReference>
<dbReference type="AlphaFoldDB" id="A0A377JS94"/>
<evidence type="ECO:0000256" key="3">
    <source>
        <dbReference type="ARBA" id="ARBA00004065"/>
    </source>
</evidence>
<evidence type="ECO:0000256" key="13">
    <source>
        <dbReference type="RuleBase" id="RU003515"/>
    </source>
</evidence>
<comment type="cofactor">
    <cofactor evidence="12">
        <name>Mn(2+)</name>
        <dbReference type="ChEBI" id="CHEBI:29035"/>
    </cofactor>
    <cofactor evidence="12">
        <name>Mg(2+)</name>
        <dbReference type="ChEBI" id="CHEBI:18420"/>
    </cofactor>
    <text evidence="12">Manganese or magnesium. Binds 1 divalent metal ion per monomer in the absence of substrate. May bind a second metal ion after substrate binding.</text>
</comment>
<evidence type="ECO:0000256" key="6">
    <source>
        <dbReference type="ARBA" id="ARBA00022490"/>
    </source>
</evidence>
<dbReference type="InterPro" id="IPR012337">
    <property type="entry name" value="RNaseH-like_sf"/>
</dbReference>
<keyword evidence="9 12" id="KW-0255">Endonuclease</keyword>
<dbReference type="CDD" id="cd07182">
    <property type="entry name" value="RNase_HII_bacteria_HII_like"/>
    <property type="match status" value="1"/>
</dbReference>
<dbReference type="EMBL" id="UGHX01000001">
    <property type="protein sequence ID" value="STP10796.1"/>
    <property type="molecule type" value="Genomic_DNA"/>
</dbReference>